<sequence length="157" mass="16845">MEWFIAVVIVAALGVAAVAAAGGLGGMAKEPVRDVYRQDLPDDRRLAAADINGLRFGTALRGYAMDQVDDILDRLSREIAERDDLIARLRGDQPAVAVPLDDTVGRAGEHAVEPPVDLPTRGTATGARWERARSGDPEPSAEIDPALRSDEVATDYR</sequence>
<gene>
    <name evidence="2" type="ORF">GCM10022236_47620</name>
</gene>
<feature type="region of interest" description="Disordered" evidence="1">
    <location>
        <begin position="105"/>
        <end position="157"/>
    </location>
</feature>
<dbReference type="InterPro" id="IPR019933">
    <property type="entry name" value="DivIVA_domain"/>
</dbReference>
<name>A0ABP7AU25_9ACTN</name>
<accession>A0ABP7AU25</accession>
<evidence type="ECO:0000313" key="3">
    <source>
        <dbReference type="Proteomes" id="UP001501490"/>
    </source>
</evidence>
<dbReference type="Gene3D" id="6.10.250.660">
    <property type="match status" value="1"/>
</dbReference>
<dbReference type="EMBL" id="BAABAB010000050">
    <property type="protein sequence ID" value="GAA3639630.1"/>
    <property type="molecule type" value="Genomic_DNA"/>
</dbReference>
<evidence type="ECO:0000256" key="1">
    <source>
        <dbReference type="SAM" id="MobiDB-lite"/>
    </source>
</evidence>
<dbReference type="RefSeq" id="WP_344809336.1">
    <property type="nucleotide sequence ID" value="NZ_BAABAB010000050.1"/>
</dbReference>
<dbReference type="NCBIfam" id="TIGR03544">
    <property type="entry name" value="DivI1A_domain"/>
    <property type="match status" value="1"/>
</dbReference>
<protein>
    <recommendedName>
        <fullName evidence="4">DivIVA domain-containing protein</fullName>
    </recommendedName>
</protein>
<keyword evidence="3" id="KW-1185">Reference proteome</keyword>
<feature type="compositionally biased region" description="Basic and acidic residues" evidence="1">
    <location>
        <begin position="145"/>
        <end position="157"/>
    </location>
</feature>
<dbReference type="Proteomes" id="UP001501490">
    <property type="component" value="Unassembled WGS sequence"/>
</dbReference>
<reference evidence="3" key="1">
    <citation type="journal article" date="2019" name="Int. J. Syst. Evol. Microbiol.">
        <title>The Global Catalogue of Microorganisms (GCM) 10K type strain sequencing project: providing services to taxonomists for standard genome sequencing and annotation.</title>
        <authorList>
            <consortium name="The Broad Institute Genomics Platform"/>
            <consortium name="The Broad Institute Genome Sequencing Center for Infectious Disease"/>
            <person name="Wu L."/>
            <person name="Ma J."/>
        </authorList>
    </citation>
    <scope>NUCLEOTIDE SEQUENCE [LARGE SCALE GENOMIC DNA]</scope>
    <source>
        <strain evidence="3">JCM 16929</strain>
    </source>
</reference>
<evidence type="ECO:0008006" key="4">
    <source>
        <dbReference type="Google" id="ProtNLM"/>
    </source>
</evidence>
<comment type="caution">
    <text evidence="2">The sequence shown here is derived from an EMBL/GenBank/DDBJ whole genome shotgun (WGS) entry which is preliminary data.</text>
</comment>
<proteinExistence type="predicted"/>
<evidence type="ECO:0000313" key="2">
    <source>
        <dbReference type="EMBL" id="GAA3639630.1"/>
    </source>
</evidence>
<organism evidence="2 3">
    <name type="scientific">Microlunatus ginsengisoli</name>
    <dbReference type="NCBI Taxonomy" id="363863"/>
    <lineage>
        <taxon>Bacteria</taxon>
        <taxon>Bacillati</taxon>
        <taxon>Actinomycetota</taxon>
        <taxon>Actinomycetes</taxon>
        <taxon>Propionibacteriales</taxon>
        <taxon>Propionibacteriaceae</taxon>
        <taxon>Microlunatus</taxon>
    </lineage>
</organism>